<gene>
    <name evidence="2" type="ORF">D4765_12745</name>
</gene>
<dbReference type="EMBL" id="QYRT01000025">
    <property type="protein sequence ID" value="TIH34554.1"/>
    <property type="molecule type" value="Genomic_DNA"/>
</dbReference>
<proteinExistence type="predicted"/>
<name>A0A4V6U5C1_9MICO</name>
<keyword evidence="3" id="KW-1185">Reference proteome</keyword>
<comment type="caution">
    <text evidence="2">The sequence shown here is derived from an EMBL/GenBank/DDBJ whole genome shotgun (WGS) entry which is preliminary data.</text>
</comment>
<dbReference type="InterPro" id="IPR039261">
    <property type="entry name" value="FNR_nucleotide-bd"/>
</dbReference>
<sequence length="146" mass="15376">MSVVMNGLVTATEGTSRVLLAGTTSSIATLQHLASGLGERVRGQVFVEVASAAEIVPFETPELITVAWLVRETRSGEPGTCETCRPGQALGRAVRAWVSEMSTGDLEVDGGELVVFIDGTDALVHELRLDMVDRIGSSTGSGTFVR</sequence>
<evidence type="ECO:0000313" key="3">
    <source>
        <dbReference type="Proteomes" id="UP000306192"/>
    </source>
</evidence>
<accession>A0A4V6U5C1</accession>
<organism evidence="2 3">
    <name type="scientific">Subtercola vilae</name>
    <dbReference type="NCBI Taxonomy" id="2056433"/>
    <lineage>
        <taxon>Bacteria</taxon>
        <taxon>Bacillati</taxon>
        <taxon>Actinomycetota</taxon>
        <taxon>Actinomycetes</taxon>
        <taxon>Micrococcales</taxon>
        <taxon>Microbacteriaceae</taxon>
        <taxon>Subtercola</taxon>
    </lineage>
</organism>
<evidence type="ECO:0000313" key="2">
    <source>
        <dbReference type="EMBL" id="TIH34554.1"/>
    </source>
</evidence>
<feature type="domain" description="SIP-like Rossmann fold" evidence="1">
    <location>
        <begin position="16"/>
        <end position="136"/>
    </location>
</feature>
<reference evidence="2 3" key="1">
    <citation type="journal article" date="2019" name="Microorganisms">
        <title>Systematic Affiliation and Genome Analysis of Subtercola vilae DB165(T) with Particular Emphasis on Cold Adaptation of an Isolate from a High-Altitude Cold Volcano Lake.</title>
        <authorList>
            <person name="Villalobos A.S."/>
            <person name="Wiese J."/>
            <person name="Imhoff J.F."/>
            <person name="Dorador C."/>
            <person name="Keller A."/>
            <person name="Hentschel U."/>
        </authorList>
    </citation>
    <scope>NUCLEOTIDE SEQUENCE [LARGE SCALE GENOMIC DNA]</scope>
    <source>
        <strain evidence="2 3">DB165</strain>
    </source>
</reference>
<dbReference type="Pfam" id="PF04954">
    <property type="entry name" value="SIP"/>
    <property type="match status" value="1"/>
</dbReference>
<protein>
    <recommendedName>
        <fullName evidence="1">SIP-like Rossmann fold domain-containing protein</fullName>
    </recommendedName>
</protein>
<dbReference type="InterPro" id="IPR007037">
    <property type="entry name" value="SIP_rossman_dom"/>
</dbReference>
<dbReference type="Proteomes" id="UP000306192">
    <property type="component" value="Unassembled WGS sequence"/>
</dbReference>
<dbReference type="Gene3D" id="3.40.50.80">
    <property type="entry name" value="Nucleotide-binding domain of ferredoxin-NADP reductase (FNR) module"/>
    <property type="match status" value="1"/>
</dbReference>
<evidence type="ECO:0000259" key="1">
    <source>
        <dbReference type="Pfam" id="PF04954"/>
    </source>
</evidence>
<dbReference type="AlphaFoldDB" id="A0A4V6U5C1"/>